<dbReference type="EMBL" id="MN740237">
    <property type="protein sequence ID" value="QHT95246.1"/>
    <property type="molecule type" value="Genomic_DNA"/>
</dbReference>
<name>A0A6C0IS50_9ZZZZ</name>
<accession>A0A6C0IS50</accession>
<keyword evidence="1" id="KW-1133">Transmembrane helix</keyword>
<dbReference type="AlphaFoldDB" id="A0A6C0IS50"/>
<evidence type="ECO:0000256" key="1">
    <source>
        <dbReference type="SAM" id="Phobius"/>
    </source>
</evidence>
<proteinExistence type="predicted"/>
<feature type="transmembrane region" description="Helical" evidence="1">
    <location>
        <begin position="15"/>
        <end position="33"/>
    </location>
</feature>
<keyword evidence="1" id="KW-0812">Transmembrane</keyword>
<evidence type="ECO:0000313" key="2">
    <source>
        <dbReference type="EMBL" id="QHT95246.1"/>
    </source>
</evidence>
<reference evidence="2" key="1">
    <citation type="journal article" date="2020" name="Nature">
        <title>Giant virus diversity and host interactions through global metagenomics.</title>
        <authorList>
            <person name="Schulz F."/>
            <person name="Roux S."/>
            <person name="Paez-Espino D."/>
            <person name="Jungbluth S."/>
            <person name="Walsh D.A."/>
            <person name="Denef V.J."/>
            <person name="McMahon K.D."/>
            <person name="Konstantinidis K.T."/>
            <person name="Eloe-Fadrosh E.A."/>
            <person name="Kyrpides N.C."/>
            <person name="Woyke T."/>
        </authorList>
    </citation>
    <scope>NUCLEOTIDE SEQUENCE</scope>
    <source>
        <strain evidence="2">GVMAG-M-3300024261-37</strain>
    </source>
</reference>
<protein>
    <submittedName>
        <fullName evidence="2">Uncharacterized protein</fullName>
    </submittedName>
</protein>
<sequence>MFKYYFIFNTMEKDAIVIASLILYMIFIGICAYKCRSGNFKSYEPICKSCLINEGNNNYERV</sequence>
<keyword evidence="1" id="KW-0472">Membrane</keyword>
<organism evidence="2">
    <name type="scientific">viral metagenome</name>
    <dbReference type="NCBI Taxonomy" id="1070528"/>
    <lineage>
        <taxon>unclassified sequences</taxon>
        <taxon>metagenomes</taxon>
        <taxon>organismal metagenomes</taxon>
    </lineage>
</organism>